<feature type="repeat" description="ARM" evidence="2">
    <location>
        <begin position="409"/>
        <end position="453"/>
    </location>
</feature>
<organism evidence="3 4">
    <name type="scientific">Anaeramoeba ignava</name>
    <name type="common">Anaerobic marine amoeba</name>
    <dbReference type="NCBI Taxonomy" id="1746090"/>
    <lineage>
        <taxon>Eukaryota</taxon>
        <taxon>Metamonada</taxon>
        <taxon>Anaeramoebidae</taxon>
        <taxon>Anaeramoeba</taxon>
    </lineage>
</organism>
<dbReference type="InterPro" id="IPR000225">
    <property type="entry name" value="Armadillo"/>
</dbReference>
<sequence length="699" mass="79347">MTTLTENNNIITTRQEIKLTLPIAQLFEVLENFPDIPQILINSLTSFNYLLSSNLKIKNKISELDKISDLLKPMLQYKNNQKIQLLSCELVSKLSNDHTKNIQSIAQEGGIEAVFEALKKYPTDTQIQAEGCLALAHLAYTPENQTKITTTYHGIDYIISVLQRFTNNETIQNNCCLAFANFSFQNSENQEIMSGEPVNQVISIMKQYPESKNIHLNGTTALVNLSISTSNQNRITFLKGIPLIISSLTKFQTEALIVQKSFVALANLAYNNTRNQQEISQHVSLIENIMKNSSDLIIQEKAFLLLSNIAVNKNSKSQIVNSNLIEFAVNAIDTFRSENNILNYCLLFLANLAYNENQIQQKIASLSGLTKVLDLMSTCNNYDLECMSCLFLVNLSVHPFNKKIIADSNGIEQFLALMQKHPNDPQIQNKCILALANLSVAKENQTKIRELGVDIIFTLKDNIAFQSNLAIQTKLLILLVNLSYQNEENKKIFISRNVLGWIRDLMDRYTQPETDLRIQINCCKMISNVANYLDVPTIISVLSTMKKFSDPLIQDISSFILEFYVLKKTNPNETICLDILKSTLNTLQEYPNYEGIQEKSCSILEYFSKENQNPDYRILIRNQAITSLFNSAIRFSTNPIIFRSSFLTIVYCAKFIPVTIDSLLTEKQINTAKEIFSDSKIIQEHQDLLSLAQFLFDGQ</sequence>
<dbReference type="PANTHER" id="PTHR22895:SF0">
    <property type="entry name" value="ARMADILLO REPEAT-CONTAINING PROTEIN 6"/>
    <property type="match status" value="1"/>
</dbReference>
<dbReference type="SUPFAM" id="SSF48371">
    <property type="entry name" value="ARM repeat"/>
    <property type="match status" value="2"/>
</dbReference>
<gene>
    <name evidence="3" type="ORF">M0811_08280</name>
</gene>
<dbReference type="PANTHER" id="PTHR22895">
    <property type="entry name" value="ARMADILLO REPEAT-CONTAINING PROTEIN 6"/>
    <property type="match status" value="1"/>
</dbReference>
<dbReference type="SMART" id="SM00185">
    <property type="entry name" value="ARM"/>
    <property type="match status" value="7"/>
</dbReference>
<proteinExistence type="predicted"/>
<comment type="caution">
    <text evidence="3">The sequence shown here is derived from an EMBL/GenBank/DDBJ whole genome shotgun (WGS) entry which is preliminary data.</text>
</comment>
<protein>
    <submittedName>
        <fullName evidence="3">Protein aardvark</fullName>
    </submittedName>
</protein>
<dbReference type="InterPro" id="IPR011989">
    <property type="entry name" value="ARM-like"/>
</dbReference>
<dbReference type="Proteomes" id="UP001149090">
    <property type="component" value="Unassembled WGS sequence"/>
</dbReference>
<dbReference type="AlphaFoldDB" id="A0A9Q0RBD1"/>
<evidence type="ECO:0000313" key="4">
    <source>
        <dbReference type="Proteomes" id="UP001149090"/>
    </source>
</evidence>
<dbReference type="EMBL" id="JAPDFW010000071">
    <property type="protein sequence ID" value="KAJ5074007.1"/>
    <property type="molecule type" value="Genomic_DNA"/>
</dbReference>
<name>A0A9Q0RBD1_ANAIG</name>
<evidence type="ECO:0000256" key="1">
    <source>
        <dbReference type="ARBA" id="ARBA00022737"/>
    </source>
</evidence>
<keyword evidence="4" id="KW-1185">Reference proteome</keyword>
<evidence type="ECO:0000313" key="3">
    <source>
        <dbReference type="EMBL" id="KAJ5074007.1"/>
    </source>
</evidence>
<keyword evidence="1" id="KW-0677">Repeat</keyword>
<dbReference type="Gene3D" id="1.25.10.10">
    <property type="entry name" value="Leucine-rich Repeat Variant"/>
    <property type="match status" value="2"/>
</dbReference>
<dbReference type="OMA" id="NPNETIC"/>
<dbReference type="InterPro" id="IPR016024">
    <property type="entry name" value="ARM-type_fold"/>
</dbReference>
<dbReference type="PROSITE" id="PS50176">
    <property type="entry name" value="ARM_REPEAT"/>
    <property type="match status" value="1"/>
</dbReference>
<accession>A0A9Q0RBD1</accession>
<evidence type="ECO:0000256" key="2">
    <source>
        <dbReference type="PROSITE-ProRule" id="PRU00259"/>
    </source>
</evidence>
<reference evidence="3" key="1">
    <citation type="submission" date="2022-10" db="EMBL/GenBank/DDBJ databases">
        <title>Novel sulphate-reducing endosymbionts in the free-living metamonad Anaeramoeba.</title>
        <authorList>
            <person name="Jerlstrom-Hultqvist J."/>
            <person name="Cepicka I."/>
            <person name="Gallot-Lavallee L."/>
            <person name="Salas-Leiva D."/>
            <person name="Curtis B.A."/>
            <person name="Zahonova K."/>
            <person name="Pipaliya S."/>
            <person name="Dacks J."/>
            <person name="Roger A.J."/>
        </authorList>
    </citation>
    <scope>NUCLEOTIDE SEQUENCE</scope>
    <source>
        <strain evidence="3">BMAN</strain>
    </source>
</reference>